<proteinExistence type="predicted"/>
<dbReference type="InterPro" id="IPR023299">
    <property type="entry name" value="ATPase_P-typ_cyto_dom_N"/>
</dbReference>
<organism evidence="7 8">
    <name type="scientific">Trapa incisa</name>
    <dbReference type="NCBI Taxonomy" id="236973"/>
    <lineage>
        <taxon>Eukaryota</taxon>
        <taxon>Viridiplantae</taxon>
        <taxon>Streptophyta</taxon>
        <taxon>Embryophyta</taxon>
        <taxon>Tracheophyta</taxon>
        <taxon>Spermatophyta</taxon>
        <taxon>Magnoliopsida</taxon>
        <taxon>eudicotyledons</taxon>
        <taxon>Gunneridae</taxon>
        <taxon>Pentapetalae</taxon>
        <taxon>rosids</taxon>
        <taxon>malvids</taxon>
        <taxon>Myrtales</taxon>
        <taxon>Lythraceae</taxon>
        <taxon>Trapa</taxon>
    </lineage>
</organism>
<evidence type="ECO:0000256" key="3">
    <source>
        <dbReference type="ARBA" id="ARBA00022842"/>
    </source>
</evidence>
<comment type="caution">
    <text evidence="7">The sequence shown here is derived from an EMBL/GenBank/DDBJ whole genome shotgun (WGS) entry which is preliminary data.</text>
</comment>
<dbReference type="Gene3D" id="3.40.50.1000">
    <property type="entry name" value="HAD superfamily/HAD-like"/>
    <property type="match status" value="1"/>
</dbReference>
<keyword evidence="4 6" id="KW-1133">Transmembrane helix</keyword>
<name>A0AAN7GP68_9MYRT</name>
<evidence type="ECO:0000313" key="8">
    <source>
        <dbReference type="Proteomes" id="UP001345219"/>
    </source>
</evidence>
<protein>
    <submittedName>
        <fullName evidence="7">Uncharacterized protein</fullName>
    </submittedName>
</protein>
<dbReference type="SUPFAM" id="SSF81665">
    <property type="entry name" value="Calcium ATPase, transmembrane domain M"/>
    <property type="match status" value="1"/>
</dbReference>
<dbReference type="GO" id="GO:0005886">
    <property type="term" value="C:plasma membrane"/>
    <property type="evidence" value="ECO:0007669"/>
    <property type="project" value="TreeGrafter"/>
</dbReference>
<dbReference type="GO" id="GO:0000166">
    <property type="term" value="F:nucleotide binding"/>
    <property type="evidence" value="ECO:0007669"/>
    <property type="project" value="InterPro"/>
</dbReference>
<dbReference type="AlphaFoldDB" id="A0AAN7GP68"/>
<keyword evidence="3" id="KW-0460">Magnesium</keyword>
<dbReference type="PANTHER" id="PTHR24093">
    <property type="entry name" value="CATION TRANSPORTING ATPASE"/>
    <property type="match status" value="1"/>
</dbReference>
<dbReference type="SUPFAM" id="SSF56784">
    <property type="entry name" value="HAD-like"/>
    <property type="match status" value="1"/>
</dbReference>
<dbReference type="InterPro" id="IPR023298">
    <property type="entry name" value="ATPase_P-typ_TM_dom_sf"/>
</dbReference>
<dbReference type="EMBL" id="JAXIOK010000019">
    <property type="protein sequence ID" value="KAK4748303.1"/>
    <property type="molecule type" value="Genomic_DNA"/>
</dbReference>
<feature type="transmembrane region" description="Helical" evidence="6">
    <location>
        <begin position="222"/>
        <end position="239"/>
    </location>
</feature>
<dbReference type="PANTHER" id="PTHR24093:SF369">
    <property type="entry name" value="CALCIUM-TRANSPORTING ATPASE"/>
    <property type="match status" value="1"/>
</dbReference>
<dbReference type="GO" id="GO:0012505">
    <property type="term" value="C:endomembrane system"/>
    <property type="evidence" value="ECO:0007669"/>
    <property type="project" value="UniProtKB-SubCell"/>
</dbReference>
<comment type="subcellular location">
    <subcellularLocation>
        <location evidence="1">Endomembrane system</location>
        <topology evidence="1">Multi-pass membrane protein</topology>
    </subcellularLocation>
</comment>
<evidence type="ECO:0000256" key="5">
    <source>
        <dbReference type="ARBA" id="ARBA00023136"/>
    </source>
</evidence>
<dbReference type="InterPro" id="IPR036412">
    <property type="entry name" value="HAD-like_sf"/>
</dbReference>
<reference evidence="7 8" key="1">
    <citation type="journal article" date="2023" name="Hortic Res">
        <title>Pangenome of water caltrop reveals structural variations and asymmetric subgenome divergence after allopolyploidization.</title>
        <authorList>
            <person name="Zhang X."/>
            <person name="Chen Y."/>
            <person name="Wang L."/>
            <person name="Yuan Y."/>
            <person name="Fang M."/>
            <person name="Shi L."/>
            <person name="Lu R."/>
            <person name="Comes H.P."/>
            <person name="Ma Y."/>
            <person name="Chen Y."/>
            <person name="Huang G."/>
            <person name="Zhou Y."/>
            <person name="Zheng Z."/>
            <person name="Qiu Y."/>
        </authorList>
    </citation>
    <scope>NUCLEOTIDE SEQUENCE [LARGE SCALE GENOMIC DNA]</scope>
    <source>
        <tissue evidence="7">Roots</tissue>
    </source>
</reference>
<dbReference type="Proteomes" id="UP001345219">
    <property type="component" value="Chromosome 12"/>
</dbReference>
<evidence type="ECO:0000313" key="7">
    <source>
        <dbReference type="EMBL" id="KAK4748303.1"/>
    </source>
</evidence>
<keyword evidence="8" id="KW-1185">Reference proteome</keyword>
<accession>A0AAN7GP68</accession>
<keyword evidence="5 6" id="KW-0472">Membrane</keyword>
<keyword evidence="2 6" id="KW-0812">Transmembrane</keyword>
<feature type="transmembrane region" description="Helical" evidence="6">
    <location>
        <begin position="254"/>
        <end position="276"/>
    </location>
</feature>
<evidence type="ECO:0000256" key="4">
    <source>
        <dbReference type="ARBA" id="ARBA00022989"/>
    </source>
</evidence>
<gene>
    <name evidence="7" type="ORF">SAY87_014889</name>
</gene>
<dbReference type="InterPro" id="IPR023214">
    <property type="entry name" value="HAD_sf"/>
</dbReference>
<dbReference type="Gene3D" id="3.40.1110.10">
    <property type="entry name" value="Calcium-transporting ATPase, cytoplasmic domain N"/>
    <property type="match status" value="1"/>
</dbReference>
<evidence type="ECO:0000256" key="6">
    <source>
        <dbReference type="SAM" id="Phobius"/>
    </source>
</evidence>
<evidence type="ECO:0000256" key="2">
    <source>
        <dbReference type="ARBA" id="ARBA00022692"/>
    </source>
</evidence>
<dbReference type="GO" id="GO:0005388">
    <property type="term" value="F:P-type calcium transporter activity"/>
    <property type="evidence" value="ECO:0007669"/>
    <property type="project" value="TreeGrafter"/>
</dbReference>
<evidence type="ECO:0000256" key="1">
    <source>
        <dbReference type="ARBA" id="ARBA00004127"/>
    </source>
</evidence>
<sequence>MQYALYRIEMSRAKLPLYAYNGVDNTVDEKAFAELEDVDISMTFLDLLMLGEEKFPFICGVNQNDDMAARSLPCVAIAIILSNVNQIPEDSEGLDNLVLPEDDLILIGIVGIKDPCCPGVKDAVKVCREAAVKVCMVNGDNIQTTKAITLECGILSSDADVSEPNIIEGRDIMILLYFMRTNLEMGIIGDEDDILSRSAFGSNTYPRKEGVSCIFFWKHGKITLIILIITDISSLALGIKTEGIEEDWYDGGSIAFAIFLVITVTGIGQRAILFFFS</sequence>